<feature type="domain" description="Poly(A) polymerase central" evidence="14">
    <location>
        <begin position="340"/>
        <end position="393"/>
    </location>
</feature>
<evidence type="ECO:0000259" key="16">
    <source>
        <dbReference type="Pfam" id="PF20750"/>
    </source>
</evidence>
<evidence type="ECO:0000259" key="14">
    <source>
        <dbReference type="Pfam" id="PF04928"/>
    </source>
</evidence>
<organism evidence="17 18">
    <name type="scientific">Polarella glacialis</name>
    <name type="common">Dinoflagellate</name>
    <dbReference type="NCBI Taxonomy" id="89957"/>
    <lineage>
        <taxon>Eukaryota</taxon>
        <taxon>Sar</taxon>
        <taxon>Alveolata</taxon>
        <taxon>Dinophyceae</taxon>
        <taxon>Suessiales</taxon>
        <taxon>Suessiaceae</taxon>
        <taxon>Polarella</taxon>
    </lineage>
</organism>
<dbReference type="PANTHER" id="PTHR43411:SF1">
    <property type="entry name" value="ADENYLOSUCCINATE LYASE"/>
    <property type="match status" value="1"/>
</dbReference>
<proteinExistence type="inferred from homology"/>
<dbReference type="Gene3D" id="3.30.460.10">
    <property type="entry name" value="Beta Polymerase, domain 2"/>
    <property type="match status" value="1"/>
</dbReference>
<feature type="domain" description="Poly(A) polymerase RNA-binding" evidence="13">
    <location>
        <begin position="948"/>
        <end position="984"/>
    </location>
</feature>
<dbReference type="Gene3D" id="1.10.1410.10">
    <property type="match status" value="1"/>
</dbReference>
<dbReference type="Pfam" id="PF04926">
    <property type="entry name" value="PAP_RNA-bind"/>
    <property type="match status" value="1"/>
</dbReference>
<feature type="domain" description="Poly(A) polymerase nucleotidyltransferase" evidence="16">
    <location>
        <begin position="21"/>
        <end position="211"/>
    </location>
</feature>
<evidence type="ECO:0000259" key="15">
    <source>
        <dbReference type="Pfam" id="PF08328"/>
    </source>
</evidence>
<dbReference type="InterPro" id="IPR002110">
    <property type="entry name" value="Ankyrin_rpt"/>
</dbReference>
<evidence type="ECO:0000256" key="1">
    <source>
        <dbReference type="ARBA" id="ARBA00004706"/>
    </source>
</evidence>
<dbReference type="UniPathway" id="UPA00074">
    <property type="reaction ID" value="UER00132"/>
</dbReference>
<dbReference type="InterPro" id="IPR043519">
    <property type="entry name" value="NT_sf"/>
</dbReference>
<dbReference type="InterPro" id="IPR024083">
    <property type="entry name" value="Fumarase/histidase_N"/>
</dbReference>
<dbReference type="InterPro" id="IPR048840">
    <property type="entry name" value="PolA_pol_NTPase"/>
</dbReference>
<evidence type="ECO:0000256" key="10">
    <source>
        <dbReference type="ARBA" id="ARBA00023239"/>
    </source>
</evidence>
<comment type="similarity">
    <text evidence="3">Belongs to the lyase 1 family. Adenylosuccinate lyase subfamily.</text>
</comment>
<dbReference type="InterPro" id="IPR011068">
    <property type="entry name" value="NuclTrfase_I-like_C"/>
</dbReference>
<name>A0A813FPU5_POLGL</name>
<dbReference type="EMBL" id="CAJNNV010025635">
    <property type="protein sequence ID" value="CAE8615441.1"/>
    <property type="molecule type" value="Genomic_DNA"/>
</dbReference>
<keyword evidence="6" id="KW-0808">Transferase</keyword>
<keyword evidence="7" id="KW-0547">Nucleotide-binding</keyword>
<dbReference type="SUPFAM" id="SSF81631">
    <property type="entry name" value="PAP/OAS1 substrate-binding domain"/>
    <property type="match status" value="1"/>
</dbReference>
<dbReference type="GO" id="GO:0004018">
    <property type="term" value="F:N6-(1,2-dicarboxyethyl)AMP AMP-lyase (fumarate-forming) activity"/>
    <property type="evidence" value="ECO:0007669"/>
    <property type="project" value="InterPro"/>
</dbReference>
<evidence type="ECO:0000259" key="12">
    <source>
        <dbReference type="Pfam" id="PF00206"/>
    </source>
</evidence>
<dbReference type="PRINTS" id="PR00149">
    <property type="entry name" value="FUMRATELYASE"/>
</dbReference>
<evidence type="ECO:0000313" key="17">
    <source>
        <dbReference type="EMBL" id="CAE8615441.1"/>
    </source>
</evidence>
<accession>A0A813FPU5</accession>
<comment type="pathway">
    <text evidence="1">Purine metabolism; IMP biosynthesis via de novo pathway; 5-amino-1-(5-phospho-D-ribosyl)imidazole-4-carboxamide from 5-amino-1-(5-phospho-D-ribosyl)imidazole-4-carboxylate: step 2/2.</text>
</comment>
<evidence type="ECO:0000256" key="5">
    <source>
        <dbReference type="ARBA" id="ARBA00017058"/>
    </source>
</evidence>
<dbReference type="Pfam" id="PF00206">
    <property type="entry name" value="Lyase_1"/>
    <property type="match status" value="1"/>
</dbReference>
<dbReference type="InterPro" id="IPR004769">
    <property type="entry name" value="Pur_lyase"/>
</dbReference>
<dbReference type="SUPFAM" id="SSF48403">
    <property type="entry name" value="Ankyrin repeat"/>
    <property type="match status" value="1"/>
</dbReference>
<reference evidence="17" key="1">
    <citation type="submission" date="2021-02" db="EMBL/GenBank/DDBJ databases">
        <authorList>
            <person name="Dougan E. K."/>
            <person name="Rhodes N."/>
            <person name="Thang M."/>
            <person name="Chan C."/>
        </authorList>
    </citation>
    <scope>NUCLEOTIDE SEQUENCE</scope>
</reference>
<dbReference type="PROSITE" id="PS00163">
    <property type="entry name" value="FUMARATE_LYASES"/>
    <property type="match status" value="1"/>
</dbReference>
<dbReference type="InterPro" id="IPR007010">
    <property type="entry name" value="PolA_pol_RNA-bd_dom"/>
</dbReference>
<dbReference type="GO" id="GO:0044208">
    <property type="term" value="P:'de novo' AMP biosynthetic process"/>
    <property type="evidence" value="ECO:0007669"/>
    <property type="project" value="UniProtKB-UniPathway"/>
</dbReference>
<evidence type="ECO:0000256" key="2">
    <source>
        <dbReference type="ARBA" id="ARBA00004734"/>
    </source>
</evidence>
<dbReference type="GO" id="GO:0031123">
    <property type="term" value="P:RNA 3'-end processing"/>
    <property type="evidence" value="ECO:0007669"/>
    <property type="project" value="InterPro"/>
</dbReference>
<keyword evidence="18" id="KW-1185">Reference proteome</keyword>
<sequence length="1607" mass="178293">MSSAAGSPAHGARQGAAVRYGITPPISLQEPAETDLVLSRKMMEELEAEFPKETAEGMARREAVLKELERAVTEWSTEVGVATGMSEEEAKSASVKVVTLGSYRLGVVHADSAIDALCIGPPHVNHEASKLQQRESVSQCVPLPDANTPLIKLTMRGVNVDLCFARLVKPLALGQSPEDMVKDDKVLRDMDDKSVRSVNGYRVAEQILELVPDREAFRQALRFAVLLVGSSAVANRKPEVSFSMRDVRSVFGLFGGVTWAVLVARVCQLYPHYSPSQLVNRLPVDCDGSSLNLVLLGFMLFFRVYDQWNWSKPVMSSAQHGQLAMDVDSPTALLVPSITSWSALLSQQLTNAYVQPTSFKVWNPKSNPGDRQHIMPVITPAFPAMNSTENVAVVKNVEANKASWKAVHDPFPFFIEINLPLFWRALHRWATDLNETRCNFGVGIATPIMFPMYVVPLDVFMQMTKVRAHQLLLGEGKIIIFERSKGRAIFVSHQWVGNTSPDPDFSQLQVLQEALRNVMSGKVRISVNMISRVQYSESTPLTAADFTAEPLFIWYDYFSCPQPGHCDGELIKHDLGRAIDSIPGYVEMCDHFVILTPALKHVDQGSMMSFRSWSKRGWCRAERAARFLSTVNTSMILVESPTRLELSITLETLWCPVGLGDFTVDADKKKVGHLMKLLLANKLQALLAAGKFHDYRILLNLQSNLLKNLPIQPVGWTPICFAALNGDHDLMRDLLTLRANVNDCLSKTHPLLLLFNRGMSVLSLCAMFSNNAALKLLIAEKADLDASDFSGRVPLVSAGTGANPEGIKILIASGSNPYHKNLLGNGPLVHACLQGCHESVAAFLEAGVPVSGDHGTPLLHYAVAFPRGDPILVQRLLEARADIDEPFEVRSLMFSILFSVASFRYHFGSRDKADTIAYHGIGSTPLIFSVAAGSFALAQYLVDAGGALRYSGWIESKLRILTKQLEATPGMIIHPNPKQYDLRQSQMSVTHQLGGMFIAMLSADETMPWYIEGNSRLGLSTVAESSLYLCNAMAFFADQGAFAGQTVDLRPALAQHNSDFSVLPKMFPWFVDVANQWPEKDAYSGQHMLRLRQVKRYRMKQTGVRFQAPRRHGNPERGNSKGKKALADSASELRSQLHHVRSGYPASPSSTTARELPSLGEFDLAELTAVSPIDGRYRRNTKGLAQYFSEFGLIRYRVHVEVEYFLALMKQIPQGKDLPSDTASKLRQVVDGLTLEQAAQIKATEKITNHDIKAVEYFIKEQFDALNLEKYKEWVHFALTSQDINNTAIPLLLKDALQQAYLPSVRALVAQLRERLPEWDVSMLAKTHGQPASPTNLAKEFKVFIERIEAQLQQLEAVPHSCKFGGATGNMNAHVVTFPAVEWRAFANDFCTHALGLKRQQYTTQIEHYDNMGAIFDAIKRINTILLDMCRDVWMYVSMEYFKQKIVAGEVGSSAMPHKVNPIDFENAEGNLGMANAVLEHLSQKLPISRLQRDLTDSTVLRNVGVPLGHVAIAIASIQRGFGKLLLNKVALDADLEANWAVVAEAIQCILRREGYPKPYEALRDLTRVNEAMTQGRIHAFVDGLAVSDTIKVELKAVTPFNYVGYK</sequence>
<dbReference type="Proteomes" id="UP000654075">
    <property type="component" value="Unassembled WGS sequence"/>
</dbReference>
<feature type="domain" description="Fumarate lyase N-terminal" evidence="12">
    <location>
        <begin position="1175"/>
        <end position="1471"/>
    </location>
</feature>
<evidence type="ECO:0000256" key="9">
    <source>
        <dbReference type="ARBA" id="ARBA00022840"/>
    </source>
</evidence>
<protein>
    <recommendedName>
        <fullName evidence="5">Adenylosuccinate lyase</fullName>
        <ecNumber evidence="4">4.3.2.2</ecNumber>
    </recommendedName>
    <alternativeName>
        <fullName evidence="11">Adenylosuccinase</fullName>
    </alternativeName>
</protein>
<dbReference type="Pfam" id="PF12796">
    <property type="entry name" value="Ank_2"/>
    <property type="match status" value="1"/>
</dbReference>
<evidence type="ECO:0000256" key="7">
    <source>
        <dbReference type="ARBA" id="ARBA00022741"/>
    </source>
</evidence>
<dbReference type="GO" id="GO:0006189">
    <property type="term" value="P:'de novo' IMP biosynthetic process"/>
    <property type="evidence" value="ECO:0007669"/>
    <property type="project" value="UniProtKB-UniPathway"/>
</dbReference>
<dbReference type="SUPFAM" id="SSF55003">
    <property type="entry name" value="PAP/Archaeal CCA-adding enzyme, C-terminal domain"/>
    <property type="match status" value="1"/>
</dbReference>
<dbReference type="InterPro" id="IPR047136">
    <property type="entry name" value="PurB_bact"/>
</dbReference>
<feature type="domain" description="Adenylosuccinate lyase PurB C-terminal" evidence="15">
    <location>
        <begin position="1489"/>
        <end position="1604"/>
    </location>
</feature>
<dbReference type="Gene3D" id="1.10.40.30">
    <property type="entry name" value="Fumarase/aspartase (C-terminal domain)"/>
    <property type="match status" value="1"/>
</dbReference>
<dbReference type="InterPro" id="IPR013539">
    <property type="entry name" value="PurB_C"/>
</dbReference>
<dbReference type="OrthoDB" id="406045at2759"/>
<dbReference type="Pfam" id="PF20750">
    <property type="entry name" value="PAP_NTPase"/>
    <property type="match status" value="1"/>
</dbReference>
<keyword evidence="9" id="KW-0067">ATP-binding</keyword>
<dbReference type="CDD" id="cd01598">
    <property type="entry name" value="PurB"/>
    <property type="match status" value="1"/>
</dbReference>
<comment type="caution">
    <text evidence="17">The sequence shown here is derived from an EMBL/GenBank/DDBJ whole genome shotgun (WGS) entry which is preliminary data.</text>
</comment>
<evidence type="ECO:0000256" key="6">
    <source>
        <dbReference type="ARBA" id="ARBA00022679"/>
    </source>
</evidence>
<evidence type="ECO:0000256" key="11">
    <source>
        <dbReference type="ARBA" id="ARBA00030717"/>
    </source>
</evidence>
<dbReference type="GO" id="GO:0003723">
    <property type="term" value="F:RNA binding"/>
    <property type="evidence" value="ECO:0007669"/>
    <property type="project" value="InterPro"/>
</dbReference>
<dbReference type="CDD" id="cd05402">
    <property type="entry name" value="NT_PAP_TUTase"/>
    <property type="match status" value="1"/>
</dbReference>
<dbReference type="GO" id="GO:1990817">
    <property type="term" value="F:poly(A) RNA polymerase activity"/>
    <property type="evidence" value="ECO:0007669"/>
    <property type="project" value="InterPro"/>
</dbReference>
<evidence type="ECO:0000313" key="18">
    <source>
        <dbReference type="Proteomes" id="UP000654075"/>
    </source>
</evidence>
<dbReference type="Pfam" id="PF08328">
    <property type="entry name" value="ASL_C"/>
    <property type="match status" value="1"/>
</dbReference>
<dbReference type="InterPro" id="IPR008948">
    <property type="entry name" value="L-Aspartase-like"/>
</dbReference>
<dbReference type="Gene3D" id="3.30.70.590">
    <property type="entry name" value="Poly(A) polymerase predicted RNA binding domain"/>
    <property type="match status" value="1"/>
</dbReference>
<dbReference type="InterPro" id="IPR007012">
    <property type="entry name" value="PolA_pol_cen_dom"/>
</dbReference>
<dbReference type="SUPFAM" id="SSF81301">
    <property type="entry name" value="Nucleotidyltransferase"/>
    <property type="match status" value="1"/>
</dbReference>
<evidence type="ECO:0000256" key="3">
    <source>
        <dbReference type="ARBA" id="ARBA00008273"/>
    </source>
</evidence>
<dbReference type="InterPro" id="IPR036770">
    <property type="entry name" value="Ankyrin_rpt-contain_sf"/>
</dbReference>
<dbReference type="NCBIfam" id="TIGR00928">
    <property type="entry name" value="purB"/>
    <property type="match status" value="1"/>
</dbReference>
<evidence type="ECO:0000256" key="4">
    <source>
        <dbReference type="ARBA" id="ARBA00012339"/>
    </source>
</evidence>
<dbReference type="Gene3D" id="1.25.40.20">
    <property type="entry name" value="Ankyrin repeat-containing domain"/>
    <property type="match status" value="2"/>
</dbReference>
<dbReference type="PANTHER" id="PTHR43411">
    <property type="entry name" value="ADENYLOSUCCINATE LYASE"/>
    <property type="match status" value="1"/>
</dbReference>
<comment type="pathway">
    <text evidence="2">Purine metabolism; AMP biosynthesis via de novo pathway; AMP from IMP: step 2/2.</text>
</comment>
<dbReference type="Gene3D" id="1.20.200.10">
    <property type="entry name" value="Fumarase/aspartase (Central domain)"/>
    <property type="match status" value="1"/>
</dbReference>
<dbReference type="InterPro" id="IPR000362">
    <property type="entry name" value="Fumarate_lyase_fam"/>
</dbReference>
<dbReference type="Gene3D" id="1.10.275.10">
    <property type="entry name" value="Fumarase/aspartase (N-terminal domain)"/>
    <property type="match status" value="1"/>
</dbReference>
<keyword evidence="8" id="KW-0658">Purine biosynthesis</keyword>
<evidence type="ECO:0000256" key="8">
    <source>
        <dbReference type="ARBA" id="ARBA00022755"/>
    </source>
</evidence>
<gene>
    <name evidence="17" type="ORF">PGLA1383_LOCUS33155</name>
</gene>
<dbReference type="EC" id="4.3.2.2" evidence="4"/>
<evidence type="ECO:0000259" key="13">
    <source>
        <dbReference type="Pfam" id="PF04926"/>
    </source>
</evidence>
<dbReference type="SMART" id="SM00248">
    <property type="entry name" value="ANK"/>
    <property type="match status" value="6"/>
</dbReference>
<feature type="domain" description="Poly(A) polymerase central" evidence="14">
    <location>
        <begin position="249"/>
        <end position="282"/>
    </location>
</feature>
<dbReference type="SUPFAM" id="SSF48557">
    <property type="entry name" value="L-aspartase-like"/>
    <property type="match status" value="1"/>
</dbReference>
<dbReference type="GO" id="GO:0005524">
    <property type="term" value="F:ATP binding"/>
    <property type="evidence" value="ECO:0007669"/>
    <property type="project" value="UniProtKB-KW"/>
</dbReference>
<keyword evidence="10" id="KW-0456">Lyase</keyword>
<dbReference type="Pfam" id="PF04928">
    <property type="entry name" value="PAP_central"/>
    <property type="match status" value="2"/>
</dbReference>
<dbReference type="InterPro" id="IPR022761">
    <property type="entry name" value="Fumarate_lyase_N"/>
</dbReference>
<dbReference type="UniPathway" id="UPA00075">
    <property type="reaction ID" value="UER00336"/>
</dbReference>
<dbReference type="NCBIfam" id="NF006764">
    <property type="entry name" value="PRK09285.1"/>
    <property type="match status" value="1"/>
</dbReference>
<dbReference type="InterPro" id="IPR020557">
    <property type="entry name" value="Fumarate_lyase_CS"/>
</dbReference>